<protein>
    <submittedName>
        <fullName evidence="9">Biopolymer transporter ExbD</fullName>
    </submittedName>
</protein>
<comment type="similarity">
    <text evidence="2 7">Belongs to the ExbD/TolR family.</text>
</comment>
<reference evidence="9 10" key="1">
    <citation type="submission" date="2018-07" db="EMBL/GenBank/DDBJ databases">
        <title>Rhodosalinus sp. strain E84T genomic sequence and assembly.</title>
        <authorList>
            <person name="Liu Z.-W."/>
            <person name="Lu D.-C."/>
        </authorList>
    </citation>
    <scope>NUCLEOTIDE SEQUENCE [LARGE SCALE GENOMIC DNA]</scope>
    <source>
        <strain evidence="9 10">E84</strain>
    </source>
</reference>
<keyword evidence="3" id="KW-1003">Cell membrane</keyword>
<dbReference type="RefSeq" id="WP_113287387.1">
    <property type="nucleotide sequence ID" value="NZ_QNTQ01000001.1"/>
</dbReference>
<evidence type="ECO:0000313" key="10">
    <source>
        <dbReference type="Proteomes" id="UP000253370"/>
    </source>
</evidence>
<keyword evidence="6 8" id="KW-0472">Membrane</keyword>
<gene>
    <name evidence="9" type="ORF">DRV85_00015</name>
</gene>
<keyword evidence="5 8" id="KW-1133">Transmembrane helix</keyword>
<feature type="transmembrane region" description="Helical" evidence="8">
    <location>
        <begin position="15"/>
        <end position="36"/>
    </location>
</feature>
<proteinExistence type="inferred from homology"/>
<evidence type="ECO:0000313" key="9">
    <source>
        <dbReference type="EMBL" id="RBI87363.1"/>
    </source>
</evidence>
<keyword evidence="4 7" id="KW-0812">Transmembrane</keyword>
<dbReference type="Proteomes" id="UP000253370">
    <property type="component" value="Unassembled WGS sequence"/>
</dbReference>
<name>A0A365UEU0_9RHOB</name>
<keyword evidence="7" id="KW-0813">Transport</keyword>
<evidence type="ECO:0000256" key="4">
    <source>
        <dbReference type="ARBA" id="ARBA00022692"/>
    </source>
</evidence>
<comment type="caution">
    <text evidence="9">The sequence shown here is derived from an EMBL/GenBank/DDBJ whole genome shotgun (WGS) entry which is preliminary data.</text>
</comment>
<evidence type="ECO:0000256" key="8">
    <source>
        <dbReference type="SAM" id="Phobius"/>
    </source>
</evidence>
<evidence type="ECO:0000256" key="5">
    <source>
        <dbReference type="ARBA" id="ARBA00022989"/>
    </source>
</evidence>
<evidence type="ECO:0000256" key="1">
    <source>
        <dbReference type="ARBA" id="ARBA00004162"/>
    </source>
</evidence>
<dbReference type="EMBL" id="QNTQ01000001">
    <property type="protein sequence ID" value="RBI87363.1"/>
    <property type="molecule type" value="Genomic_DNA"/>
</dbReference>
<evidence type="ECO:0000256" key="6">
    <source>
        <dbReference type="ARBA" id="ARBA00023136"/>
    </source>
</evidence>
<dbReference type="AlphaFoldDB" id="A0A365UEU0"/>
<dbReference type="GO" id="GO:0015031">
    <property type="term" value="P:protein transport"/>
    <property type="evidence" value="ECO:0007669"/>
    <property type="project" value="UniProtKB-KW"/>
</dbReference>
<organism evidence="9 10">
    <name type="scientific">Rhodosalinus halophilus</name>
    <dbReference type="NCBI Taxonomy" id="2259333"/>
    <lineage>
        <taxon>Bacteria</taxon>
        <taxon>Pseudomonadati</taxon>
        <taxon>Pseudomonadota</taxon>
        <taxon>Alphaproteobacteria</taxon>
        <taxon>Rhodobacterales</taxon>
        <taxon>Paracoccaceae</taxon>
        <taxon>Rhodosalinus</taxon>
    </lineage>
</organism>
<dbReference type="Gene3D" id="3.30.420.270">
    <property type="match status" value="1"/>
</dbReference>
<accession>A0A365UEU0</accession>
<dbReference type="Pfam" id="PF02472">
    <property type="entry name" value="ExbD"/>
    <property type="match status" value="1"/>
</dbReference>
<evidence type="ECO:0000256" key="3">
    <source>
        <dbReference type="ARBA" id="ARBA00022475"/>
    </source>
</evidence>
<sequence>MRLTRRARPLAGPSLVSMIDVLMIMLIFFMVTSTFLNLRMMPLARPGTQTAMAPEPPSEPGAARATPLLVRLDADGSAHLRGRPLDAAALRAEVAAAPERQVVILPSARAPLQALVSLTETLRAAGVRRLAVIRPEGAP</sequence>
<dbReference type="InterPro" id="IPR003400">
    <property type="entry name" value="ExbD"/>
</dbReference>
<evidence type="ECO:0000256" key="2">
    <source>
        <dbReference type="ARBA" id="ARBA00005811"/>
    </source>
</evidence>
<keyword evidence="10" id="KW-1185">Reference proteome</keyword>
<keyword evidence="7" id="KW-0653">Protein transport</keyword>
<evidence type="ECO:0000256" key="7">
    <source>
        <dbReference type="RuleBase" id="RU003879"/>
    </source>
</evidence>
<dbReference type="OrthoDB" id="9793581at2"/>
<dbReference type="GO" id="GO:0005886">
    <property type="term" value="C:plasma membrane"/>
    <property type="evidence" value="ECO:0007669"/>
    <property type="project" value="UniProtKB-SubCell"/>
</dbReference>
<comment type="subcellular location">
    <subcellularLocation>
        <location evidence="1">Cell membrane</location>
        <topology evidence="1">Single-pass membrane protein</topology>
    </subcellularLocation>
    <subcellularLocation>
        <location evidence="7">Cell membrane</location>
        <topology evidence="7">Single-pass type II membrane protein</topology>
    </subcellularLocation>
</comment>
<dbReference type="PANTHER" id="PTHR30558">
    <property type="entry name" value="EXBD MEMBRANE COMPONENT OF PMF-DRIVEN MACROMOLECULE IMPORT SYSTEM"/>
    <property type="match status" value="1"/>
</dbReference>
<dbReference type="GO" id="GO:0022857">
    <property type="term" value="F:transmembrane transporter activity"/>
    <property type="evidence" value="ECO:0007669"/>
    <property type="project" value="InterPro"/>
</dbReference>